<evidence type="ECO:0000313" key="1">
    <source>
        <dbReference type="EMBL" id="OJI88309.1"/>
    </source>
</evidence>
<dbReference type="VEuPathDB" id="FungiDB:ASPTUDRAFT_416052"/>
<proteinExistence type="predicted"/>
<dbReference type="AlphaFoldDB" id="A0A1L9NGA1"/>
<protein>
    <submittedName>
        <fullName evidence="1">Uncharacterized protein</fullName>
    </submittedName>
</protein>
<sequence length="225" mass="25257">MLKNMGKDAAHARMMTLVTWGPCKPFGRHWHEERPGCPRIDFFFSFFVRYITPLPLEHTNAKPPFYSLSVQADVTDKSDTFIYPPSGYLNSEWVDILLSSSPSRAAEECSHYHLPRTESSSRMKLDQFPTGLRGLIANEATRHSFCHFKHPSWSTGLAGSGWASGLPPKTTQVWPVVRRLDITSSNHEIMVRQPLASCWPCSVHLAVSQGGVELSKARLACSRSI</sequence>
<organism evidence="1 2">
    <name type="scientific">Aspergillus tubingensis (strain CBS 134.48)</name>
    <dbReference type="NCBI Taxonomy" id="767770"/>
    <lineage>
        <taxon>Eukaryota</taxon>
        <taxon>Fungi</taxon>
        <taxon>Dikarya</taxon>
        <taxon>Ascomycota</taxon>
        <taxon>Pezizomycotina</taxon>
        <taxon>Eurotiomycetes</taxon>
        <taxon>Eurotiomycetidae</taxon>
        <taxon>Eurotiales</taxon>
        <taxon>Aspergillaceae</taxon>
        <taxon>Aspergillus</taxon>
        <taxon>Aspergillus subgen. Circumdati</taxon>
    </lineage>
</organism>
<dbReference type="EMBL" id="KV878180">
    <property type="protein sequence ID" value="OJI88309.1"/>
    <property type="molecule type" value="Genomic_DNA"/>
</dbReference>
<gene>
    <name evidence="1" type="ORF">ASPTUDRAFT_416052</name>
</gene>
<name>A0A1L9NGA1_ASPTC</name>
<dbReference type="Proteomes" id="UP000184304">
    <property type="component" value="Unassembled WGS sequence"/>
</dbReference>
<reference evidence="2" key="1">
    <citation type="journal article" date="2017" name="Genome Biol.">
        <title>Comparative genomics reveals high biological diversity and specific adaptations in the industrially and medically important fungal genus Aspergillus.</title>
        <authorList>
            <person name="de Vries R.P."/>
            <person name="Riley R."/>
            <person name="Wiebenga A."/>
            <person name="Aguilar-Osorio G."/>
            <person name="Amillis S."/>
            <person name="Uchima C.A."/>
            <person name="Anderluh G."/>
            <person name="Asadollahi M."/>
            <person name="Askin M."/>
            <person name="Barry K."/>
            <person name="Battaglia E."/>
            <person name="Bayram O."/>
            <person name="Benocci T."/>
            <person name="Braus-Stromeyer S.A."/>
            <person name="Caldana C."/>
            <person name="Canovas D."/>
            <person name="Cerqueira G.C."/>
            <person name="Chen F."/>
            <person name="Chen W."/>
            <person name="Choi C."/>
            <person name="Clum A."/>
            <person name="Dos Santos R.A."/>
            <person name="Damasio A.R."/>
            <person name="Diallinas G."/>
            <person name="Emri T."/>
            <person name="Fekete E."/>
            <person name="Flipphi M."/>
            <person name="Freyberg S."/>
            <person name="Gallo A."/>
            <person name="Gournas C."/>
            <person name="Habgood R."/>
            <person name="Hainaut M."/>
            <person name="Harispe M.L."/>
            <person name="Henrissat B."/>
            <person name="Hilden K.S."/>
            <person name="Hope R."/>
            <person name="Hossain A."/>
            <person name="Karabika E."/>
            <person name="Karaffa L."/>
            <person name="Karanyi Z."/>
            <person name="Krasevec N."/>
            <person name="Kuo A."/>
            <person name="Kusch H."/>
            <person name="LaButti K."/>
            <person name="Lagendijk E.L."/>
            <person name="Lapidus A."/>
            <person name="Levasseur A."/>
            <person name="Lindquist E."/>
            <person name="Lipzen A."/>
            <person name="Logrieco A.F."/>
            <person name="MacCabe A."/>
            <person name="Maekelae M.R."/>
            <person name="Malavazi I."/>
            <person name="Melin P."/>
            <person name="Meyer V."/>
            <person name="Mielnichuk N."/>
            <person name="Miskei M."/>
            <person name="Molnar A.P."/>
            <person name="Mule G."/>
            <person name="Ngan C.Y."/>
            <person name="Orejas M."/>
            <person name="Orosz E."/>
            <person name="Ouedraogo J.P."/>
            <person name="Overkamp K.M."/>
            <person name="Park H.-S."/>
            <person name="Perrone G."/>
            <person name="Piumi F."/>
            <person name="Punt P.J."/>
            <person name="Ram A.F."/>
            <person name="Ramon A."/>
            <person name="Rauscher S."/>
            <person name="Record E."/>
            <person name="Riano-Pachon D.M."/>
            <person name="Robert V."/>
            <person name="Roehrig J."/>
            <person name="Ruller R."/>
            <person name="Salamov A."/>
            <person name="Salih N.S."/>
            <person name="Samson R.A."/>
            <person name="Sandor E."/>
            <person name="Sanguinetti M."/>
            <person name="Schuetze T."/>
            <person name="Sepcic K."/>
            <person name="Shelest E."/>
            <person name="Sherlock G."/>
            <person name="Sophianopoulou V."/>
            <person name="Squina F.M."/>
            <person name="Sun H."/>
            <person name="Susca A."/>
            <person name="Todd R.B."/>
            <person name="Tsang A."/>
            <person name="Unkles S.E."/>
            <person name="van de Wiele N."/>
            <person name="van Rossen-Uffink D."/>
            <person name="Oliveira J.V."/>
            <person name="Vesth T.C."/>
            <person name="Visser J."/>
            <person name="Yu J.-H."/>
            <person name="Zhou M."/>
            <person name="Andersen M.R."/>
            <person name="Archer D.B."/>
            <person name="Baker S.E."/>
            <person name="Benoit I."/>
            <person name="Brakhage A.A."/>
            <person name="Braus G.H."/>
            <person name="Fischer R."/>
            <person name="Frisvad J.C."/>
            <person name="Goldman G.H."/>
            <person name="Houbraken J."/>
            <person name="Oakley B."/>
            <person name="Pocsi I."/>
            <person name="Scazzocchio C."/>
            <person name="Seiboth B."/>
            <person name="vanKuyk P.A."/>
            <person name="Wortman J."/>
            <person name="Dyer P.S."/>
            <person name="Grigoriev I.V."/>
        </authorList>
    </citation>
    <scope>NUCLEOTIDE SEQUENCE [LARGE SCALE GENOMIC DNA]</scope>
    <source>
        <strain evidence="2">CBS 134.48</strain>
    </source>
</reference>
<keyword evidence="2" id="KW-1185">Reference proteome</keyword>
<evidence type="ECO:0000313" key="2">
    <source>
        <dbReference type="Proteomes" id="UP000184304"/>
    </source>
</evidence>
<accession>A0A1L9NGA1</accession>